<keyword evidence="5 7" id="KW-0659">Purine metabolism</keyword>
<evidence type="ECO:0000313" key="9">
    <source>
        <dbReference type="EMBL" id="QBM90793.1"/>
    </source>
</evidence>
<feature type="domain" description="Transthyretin/hydroxyisourate hydrolase" evidence="8">
    <location>
        <begin position="6"/>
        <end position="148"/>
    </location>
</feature>
<dbReference type="Gene3D" id="2.60.40.180">
    <property type="entry name" value="Transthyretin/hydroxyisourate hydrolase domain"/>
    <property type="match status" value="1"/>
</dbReference>
<evidence type="ECO:0000259" key="8">
    <source>
        <dbReference type="Pfam" id="PF00576"/>
    </source>
</evidence>
<proteinExistence type="inferred from homology"/>
<dbReference type="InterPro" id="IPR014306">
    <property type="entry name" value="Hydroxyisourate_hydrolase"/>
</dbReference>
<dbReference type="NCBIfam" id="TIGR02962">
    <property type="entry name" value="hdxy_isourate"/>
    <property type="match status" value="1"/>
</dbReference>
<evidence type="ECO:0000256" key="6">
    <source>
        <dbReference type="ARBA" id="ARBA00022801"/>
    </source>
</evidence>
<keyword evidence="10" id="KW-1185">Reference proteome</keyword>
<evidence type="ECO:0000256" key="7">
    <source>
        <dbReference type="RuleBase" id="RU361270"/>
    </source>
</evidence>
<dbReference type="STRING" id="2163413.A0A4V1AEY1"/>
<dbReference type="AlphaFoldDB" id="A0A4V1AEY1"/>
<dbReference type="InterPro" id="IPR036817">
    <property type="entry name" value="Transthyretin/HIU_hydrolase_sf"/>
</dbReference>
<accession>A0A4V1AEY1</accession>
<evidence type="ECO:0000256" key="4">
    <source>
        <dbReference type="ARBA" id="ARBA00011881"/>
    </source>
</evidence>
<dbReference type="SUPFAM" id="SSF49472">
    <property type="entry name" value="Transthyretin (synonym: prealbumin)"/>
    <property type="match status" value="1"/>
</dbReference>
<evidence type="ECO:0000256" key="2">
    <source>
        <dbReference type="ARBA" id="ARBA00002704"/>
    </source>
</evidence>
<dbReference type="GO" id="GO:0006144">
    <property type="term" value="P:purine nucleobase metabolic process"/>
    <property type="evidence" value="ECO:0007669"/>
    <property type="project" value="UniProtKB-KW"/>
</dbReference>
<comment type="function">
    <text evidence="2">Catalyzes the hydrolysis of 5-hydroxyisourate (HIU) to 2-oxo-4-hydroxy-4-carboxy-5-ureidoimidazoline (OHCU).</text>
</comment>
<dbReference type="PANTHER" id="PTHR10395">
    <property type="entry name" value="URICASE AND TRANSTHYRETIN-RELATED"/>
    <property type="match status" value="1"/>
</dbReference>
<evidence type="ECO:0000256" key="1">
    <source>
        <dbReference type="ARBA" id="ARBA00001043"/>
    </source>
</evidence>
<organism evidence="9 10">
    <name type="scientific">Metschnikowia aff. pulcherrima</name>
    <dbReference type="NCBI Taxonomy" id="2163413"/>
    <lineage>
        <taxon>Eukaryota</taxon>
        <taxon>Fungi</taxon>
        <taxon>Dikarya</taxon>
        <taxon>Ascomycota</taxon>
        <taxon>Saccharomycotina</taxon>
        <taxon>Pichiomycetes</taxon>
        <taxon>Metschnikowiaceae</taxon>
        <taxon>Metschnikowia</taxon>
    </lineage>
</organism>
<protein>
    <recommendedName>
        <fullName evidence="7">5-hydroxyisourate hydrolase</fullName>
        <shortName evidence="7">HIU hydrolase</shortName>
        <shortName evidence="7">HIUHase</shortName>
        <ecNumber evidence="7">3.5.2.17</ecNumber>
    </recommendedName>
</protein>
<comment type="similarity">
    <text evidence="3 7">Belongs to the transthyretin family. 5-hydroxyisourate hydrolase subfamily.</text>
</comment>
<evidence type="ECO:0000313" key="10">
    <source>
        <dbReference type="Proteomes" id="UP000292447"/>
    </source>
</evidence>
<comment type="subunit">
    <text evidence="4 7">Homotetramer.</text>
</comment>
<gene>
    <name evidence="9" type="primary">MPUL0F03800</name>
    <name evidence="9" type="ORF">METSCH_F03800</name>
</gene>
<sequence length="149" mass="16733">MSVDPITCHILDTTLGKPARNVTCSIYYLSPLITNKEEESAYDVGATEKPFAMSRTDSDGRIKTWVVNPANGDLVNSKVGVSGEKWATLKPGIYKIKFLTGKYFHDMNASNRTFFPFVDITFQIDNPPDHHYHVPLLLSNHSYSTYRGS</sequence>
<reference evidence="10" key="1">
    <citation type="submission" date="2019-03" db="EMBL/GenBank/DDBJ databases">
        <title>Snf2 controls pulcherriminic acid biosynthesis and connects pigmentation and antifungal activity of the yeast Metschnikowia pulcherrima.</title>
        <authorList>
            <person name="Gore-Lloyd D."/>
            <person name="Sumann I."/>
            <person name="Brachmann A.O."/>
            <person name="Schneeberger K."/>
            <person name="Ortiz-Merino R.A."/>
            <person name="Moreno-Beltran M."/>
            <person name="Schlaefli M."/>
            <person name="Kirner P."/>
            <person name="Santos Kron A."/>
            <person name="Wolfe K.H."/>
            <person name="Piel J."/>
            <person name="Ahrens C.H."/>
            <person name="Henk D."/>
            <person name="Freimoser F.M."/>
        </authorList>
    </citation>
    <scope>NUCLEOTIDE SEQUENCE [LARGE SCALE GENOMIC DNA]</scope>
    <source>
        <strain evidence="10">APC 1.2</strain>
    </source>
</reference>
<comment type="catalytic activity">
    <reaction evidence="1 7">
        <text>5-hydroxyisourate + H2O = 5-hydroxy-2-oxo-4-ureido-2,5-dihydro-1H-imidazole-5-carboxylate + H(+)</text>
        <dbReference type="Rhea" id="RHEA:23736"/>
        <dbReference type="ChEBI" id="CHEBI:15377"/>
        <dbReference type="ChEBI" id="CHEBI:15378"/>
        <dbReference type="ChEBI" id="CHEBI:18072"/>
        <dbReference type="ChEBI" id="CHEBI:58639"/>
        <dbReference type="EC" id="3.5.2.17"/>
    </reaction>
</comment>
<dbReference type="EC" id="3.5.2.17" evidence="7"/>
<dbReference type="Proteomes" id="UP000292447">
    <property type="component" value="Chromosome VI"/>
</dbReference>
<dbReference type="EMBL" id="CP034461">
    <property type="protein sequence ID" value="QBM90793.1"/>
    <property type="molecule type" value="Genomic_DNA"/>
</dbReference>
<evidence type="ECO:0000256" key="3">
    <source>
        <dbReference type="ARBA" id="ARBA00009850"/>
    </source>
</evidence>
<dbReference type="PANTHER" id="PTHR10395:SF7">
    <property type="entry name" value="5-HYDROXYISOURATE HYDROLASE"/>
    <property type="match status" value="1"/>
</dbReference>
<name>A0A4V1AEY1_9ASCO</name>
<dbReference type="CDD" id="cd05822">
    <property type="entry name" value="TLP_HIUase"/>
    <property type="match status" value="1"/>
</dbReference>
<keyword evidence="6 7" id="KW-0378">Hydrolase</keyword>
<dbReference type="GO" id="GO:0033971">
    <property type="term" value="F:hydroxyisourate hydrolase activity"/>
    <property type="evidence" value="ECO:0007669"/>
    <property type="project" value="UniProtKB-EC"/>
</dbReference>
<dbReference type="Pfam" id="PF00576">
    <property type="entry name" value="Transthyretin"/>
    <property type="match status" value="1"/>
</dbReference>
<evidence type="ECO:0000256" key="5">
    <source>
        <dbReference type="ARBA" id="ARBA00022631"/>
    </source>
</evidence>
<dbReference type="InterPro" id="IPR023416">
    <property type="entry name" value="Transthyretin/HIU_hydrolase_d"/>
</dbReference>